<evidence type="ECO:0000313" key="6">
    <source>
        <dbReference type="Proteomes" id="UP000034076"/>
    </source>
</evidence>
<dbReference type="PROSITE" id="PS51257">
    <property type="entry name" value="PROKAR_LIPOPROTEIN"/>
    <property type="match status" value="1"/>
</dbReference>
<dbReference type="PANTHER" id="PTHR30036">
    <property type="entry name" value="D-XYLOSE-BINDING PERIPLASMIC PROTEIN"/>
    <property type="match status" value="1"/>
</dbReference>
<sequence>MKKVLVVVLAVVLVCMSFMGCAQSGSTETAAQTTGNETAAASDNEPDAAQTAGASKLSKASEAEDDYQPKKDFYHIYATYKLIHNWYDAIKTGADAAIAELAEQGITVQFDWEAPVTPDALDQVNRIESAVAKNPDLIAVDISQEDTTTTAINNAVKAGIPVMTFAGSDLPNSERTAFVGNLDNEGDGYALAVALFEAMGGKGKVATLEGTIGAPSHEQRIEGFNRALEEYPEIEVVDRQRDEDLVEKAVQITESYIQKHPDLGGIWCNNASNPVGAAQAVQDAGKSGEILIAGMDHDLRTLSYLDEGVITAAQIQNCYDMGYFLIKNAIKVIDGVEPGDDTYPEIYAVGSQTVYQDEAKEYADLLYGAGALDTQAE</sequence>
<evidence type="ECO:0000256" key="1">
    <source>
        <dbReference type="ARBA" id="ARBA00004196"/>
    </source>
</evidence>
<evidence type="ECO:0000313" key="5">
    <source>
        <dbReference type="EMBL" id="KKI51936.1"/>
    </source>
</evidence>
<evidence type="ECO:0000256" key="3">
    <source>
        <dbReference type="SAM" id="SignalP"/>
    </source>
</evidence>
<dbReference type="RefSeq" id="WP_082103362.1">
    <property type="nucleotide sequence ID" value="NZ_LAYJ01000053.1"/>
</dbReference>
<evidence type="ECO:0000256" key="2">
    <source>
        <dbReference type="ARBA" id="ARBA00007639"/>
    </source>
</evidence>
<dbReference type="GO" id="GO:0030246">
    <property type="term" value="F:carbohydrate binding"/>
    <property type="evidence" value="ECO:0007669"/>
    <property type="project" value="TreeGrafter"/>
</dbReference>
<dbReference type="Gene3D" id="3.40.50.2300">
    <property type="match status" value="2"/>
</dbReference>
<keyword evidence="3" id="KW-0732">Signal</keyword>
<dbReference type="GO" id="GO:0030313">
    <property type="term" value="C:cell envelope"/>
    <property type="evidence" value="ECO:0007669"/>
    <property type="project" value="UniProtKB-SubCell"/>
</dbReference>
<feature type="signal peptide" evidence="3">
    <location>
        <begin position="1"/>
        <end position="24"/>
    </location>
</feature>
<dbReference type="CDD" id="cd19969">
    <property type="entry name" value="PBP1_ABC_sugar_binding-like"/>
    <property type="match status" value="1"/>
</dbReference>
<accession>A0A0M2NLS7</accession>
<organism evidence="5 6">
    <name type="scientific">Christensenella hongkongensis</name>
    <dbReference type="NCBI Taxonomy" id="270498"/>
    <lineage>
        <taxon>Bacteria</taxon>
        <taxon>Bacillati</taxon>
        <taxon>Bacillota</taxon>
        <taxon>Clostridia</taxon>
        <taxon>Christensenellales</taxon>
        <taxon>Christensenellaceae</taxon>
        <taxon>Christensenella</taxon>
    </lineage>
</organism>
<keyword evidence="6" id="KW-1185">Reference proteome</keyword>
<dbReference type="Proteomes" id="UP000034076">
    <property type="component" value="Unassembled WGS sequence"/>
</dbReference>
<proteinExistence type="inferred from homology"/>
<dbReference type="OrthoDB" id="9804917at2"/>
<comment type="similarity">
    <text evidence="2">Belongs to the bacterial solute-binding protein 2 family.</text>
</comment>
<dbReference type="SUPFAM" id="SSF53822">
    <property type="entry name" value="Periplasmic binding protein-like I"/>
    <property type="match status" value="1"/>
</dbReference>
<dbReference type="InterPro" id="IPR028082">
    <property type="entry name" value="Peripla_BP_I"/>
</dbReference>
<feature type="domain" description="Periplasmic binding protein" evidence="4">
    <location>
        <begin position="83"/>
        <end position="335"/>
    </location>
</feature>
<feature type="chain" id="PRO_5018226421" evidence="3">
    <location>
        <begin position="25"/>
        <end position="377"/>
    </location>
</feature>
<comment type="caution">
    <text evidence="5">The sequence shown here is derived from an EMBL/GenBank/DDBJ whole genome shotgun (WGS) entry which is preliminary data.</text>
</comment>
<gene>
    <name evidence="5" type="ORF">CHK_0619</name>
</gene>
<dbReference type="InterPro" id="IPR025997">
    <property type="entry name" value="SBP_2_dom"/>
</dbReference>
<reference evidence="5 6" key="1">
    <citation type="submission" date="2015-04" db="EMBL/GenBank/DDBJ databases">
        <title>Draft genome sequence of bacteremic isolate Catabacter hongkongensis type strain HKU16T.</title>
        <authorList>
            <person name="Lau S.K."/>
            <person name="Teng J.L."/>
            <person name="Huang Y."/>
            <person name="Curreem S.O."/>
            <person name="Tsui S.K."/>
            <person name="Woo P.C."/>
        </authorList>
    </citation>
    <scope>NUCLEOTIDE SEQUENCE [LARGE SCALE GENOMIC DNA]</scope>
    <source>
        <strain evidence="5 6">HKU16</strain>
    </source>
</reference>
<dbReference type="Pfam" id="PF13407">
    <property type="entry name" value="Peripla_BP_4"/>
    <property type="match status" value="1"/>
</dbReference>
<dbReference type="PANTHER" id="PTHR30036:SF7">
    <property type="entry name" value="ABC TRANSPORTER PERIPLASMIC-BINDING PROTEIN YPHF"/>
    <property type="match status" value="1"/>
</dbReference>
<dbReference type="STRING" id="270498.CHK_0619"/>
<dbReference type="EMBL" id="LAYJ01000053">
    <property type="protein sequence ID" value="KKI51936.1"/>
    <property type="molecule type" value="Genomic_DNA"/>
</dbReference>
<name>A0A0M2NLS7_9FIRM</name>
<dbReference type="InterPro" id="IPR050555">
    <property type="entry name" value="Bact_Solute-Bind_Prot2"/>
</dbReference>
<dbReference type="AlphaFoldDB" id="A0A0M2NLS7"/>
<protein>
    <submittedName>
        <fullName evidence="5">Xylose ABC transporter, substrate-binding component</fullName>
    </submittedName>
</protein>
<evidence type="ECO:0000259" key="4">
    <source>
        <dbReference type="Pfam" id="PF13407"/>
    </source>
</evidence>
<comment type="subcellular location">
    <subcellularLocation>
        <location evidence="1">Cell envelope</location>
    </subcellularLocation>
</comment>